<dbReference type="InterPro" id="IPR023210">
    <property type="entry name" value="NADP_OxRdtase_dom"/>
</dbReference>
<reference evidence="3 4" key="1">
    <citation type="journal article" date="2024" name="IMA Fungus">
        <title>IMA Genome - F19 : A genome assembly and annotation guide to empower mycologists, including annotated draft genome sequences of Ceratocystis pirilliformis, Diaporthe australafricana, Fusarium ophioides, Paecilomyces lecythidis, and Sporothrix stenoceras.</title>
        <authorList>
            <person name="Aylward J."/>
            <person name="Wilson A.M."/>
            <person name="Visagie C.M."/>
            <person name="Spraker J."/>
            <person name="Barnes I."/>
            <person name="Buitendag C."/>
            <person name="Ceriani C."/>
            <person name="Del Mar Angel L."/>
            <person name="du Plessis D."/>
            <person name="Fuchs T."/>
            <person name="Gasser K."/>
            <person name="Kramer D."/>
            <person name="Li W."/>
            <person name="Munsamy K."/>
            <person name="Piso A."/>
            <person name="Price J.L."/>
            <person name="Sonnekus B."/>
            <person name="Thomas C."/>
            <person name="van der Nest A."/>
            <person name="van Dijk A."/>
            <person name="van Heerden A."/>
            <person name="van Vuuren N."/>
            <person name="Yilmaz N."/>
            <person name="Duong T.A."/>
            <person name="van der Merwe N.A."/>
            <person name="Wingfield M.J."/>
            <person name="Wingfield B.D."/>
        </authorList>
    </citation>
    <scope>NUCLEOTIDE SEQUENCE [LARGE SCALE GENOMIC DNA]</scope>
    <source>
        <strain evidence="3 4">CMW 18300</strain>
    </source>
</reference>
<feature type="domain" description="NADP-dependent oxidoreductase" evidence="2">
    <location>
        <begin position="23"/>
        <end position="318"/>
    </location>
</feature>
<name>A0ABR3WFZ5_9PEZI</name>
<organism evidence="3 4">
    <name type="scientific">Diaporthe australafricana</name>
    <dbReference type="NCBI Taxonomy" id="127596"/>
    <lineage>
        <taxon>Eukaryota</taxon>
        <taxon>Fungi</taxon>
        <taxon>Dikarya</taxon>
        <taxon>Ascomycota</taxon>
        <taxon>Pezizomycotina</taxon>
        <taxon>Sordariomycetes</taxon>
        <taxon>Sordariomycetidae</taxon>
        <taxon>Diaporthales</taxon>
        <taxon>Diaporthaceae</taxon>
        <taxon>Diaporthe</taxon>
    </lineage>
</organism>
<dbReference type="InterPro" id="IPR035959">
    <property type="entry name" value="RutC-like_sf"/>
</dbReference>
<evidence type="ECO:0000259" key="2">
    <source>
        <dbReference type="Pfam" id="PF00248"/>
    </source>
</evidence>
<dbReference type="SUPFAM" id="SSF55298">
    <property type="entry name" value="YjgF-like"/>
    <property type="match status" value="1"/>
</dbReference>
<proteinExistence type="predicted"/>
<dbReference type="Proteomes" id="UP001583177">
    <property type="component" value="Unassembled WGS sequence"/>
</dbReference>
<dbReference type="PANTHER" id="PTHR43147:SF2">
    <property type="entry name" value="NADP-DEPENDENT OXIDOREDUCTASE DOMAIN-CONTAINING PROTEIN"/>
    <property type="match status" value="1"/>
</dbReference>
<gene>
    <name evidence="3" type="ORF">Daus18300_009151</name>
</gene>
<dbReference type="InterPro" id="IPR036812">
    <property type="entry name" value="NAD(P)_OxRdtase_dom_sf"/>
</dbReference>
<sequence>MTSNTPVRPERTTIGGSLEIARMLNGLWQLAGGHDKDVDIANASTAMDGLISNGLDGFDMADHYGEAELVVGHHNANSRSEPTALTKWCPAEDGVKSYENAEAAVDLALKRLGQKQIPLLQYHAWDYTDDTYIHNLTHLATLQSKGKIAHLGLTNTDAAHLEMLLDTGFAIATNQVSCSVIDRRAARGRMSGLCVSRGVGMLCYGTLLGGFISEKWLGRPEPEDINALNWSLKKDLRFIWAAGGWAAFQDVLAALATVAEKHGVPVSAVAMRWVLDVPGVKAVIVGTRLSAGSEQYIAQNLLAFSFQLNDEDRSTIARAQDGLVDIPGDCGDEYRRPPYLTAAGDLSHHVQETDQGRAVREAVEAGQRVEYLSGSKWEPICGYSRAVRIGSHIHVSGTTANPPVPSLSCVGGTSAASQTVWVLDIIEGALKTLGSSMQDVVRTRIILSSRKDAEAVSEAHGWRMKCAGILPANTLIEATLYEDEFMVEIEAWAEVDSGAKGTVRVYKS</sequence>
<evidence type="ECO:0000313" key="4">
    <source>
        <dbReference type="Proteomes" id="UP001583177"/>
    </source>
</evidence>
<keyword evidence="1" id="KW-0560">Oxidoreductase</keyword>
<protein>
    <recommendedName>
        <fullName evidence="2">NADP-dependent oxidoreductase domain-containing protein</fullName>
    </recommendedName>
</protein>
<keyword evidence="4" id="KW-1185">Reference proteome</keyword>
<dbReference type="PANTHER" id="PTHR43147">
    <property type="entry name" value="PROTEIN TAS"/>
    <property type="match status" value="1"/>
</dbReference>
<evidence type="ECO:0000313" key="3">
    <source>
        <dbReference type="EMBL" id="KAL1860519.1"/>
    </source>
</evidence>
<dbReference type="Pfam" id="PF01042">
    <property type="entry name" value="Ribonuc_L-PSP"/>
    <property type="match status" value="1"/>
</dbReference>
<dbReference type="Pfam" id="PF00248">
    <property type="entry name" value="Aldo_ket_red"/>
    <property type="match status" value="1"/>
</dbReference>
<dbReference type="EMBL" id="JAWRVE010000091">
    <property type="protein sequence ID" value="KAL1860519.1"/>
    <property type="molecule type" value="Genomic_DNA"/>
</dbReference>
<dbReference type="SUPFAM" id="SSF51430">
    <property type="entry name" value="NAD(P)-linked oxidoreductase"/>
    <property type="match status" value="1"/>
</dbReference>
<dbReference type="Gene3D" id="3.30.1330.40">
    <property type="entry name" value="RutC-like"/>
    <property type="match status" value="1"/>
</dbReference>
<comment type="caution">
    <text evidence="3">The sequence shown here is derived from an EMBL/GenBank/DDBJ whole genome shotgun (WGS) entry which is preliminary data.</text>
</comment>
<dbReference type="CDD" id="cd19101">
    <property type="entry name" value="AKR_unchar"/>
    <property type="match status" value="1"/>
</dbReference>
<accession>A0ABR3WFZ5</accession>
<dbReference type="Gene3D" id="3.20.20.100">
    <property type="entry name" value="NADP-dependent oxidoreductase domain"/>
    <property type="match status" value="1"/>
</dbReference>
<dbReference type="InterPro" id="IPR006175">
    <property type="entry name" value="YjgF/YER057c/UK114"/>
</dbReference>
<evidence type="ECO:0000256" key="1">
    <source>
        <dbReference type="ARBA" id="ARBA00023002"/>
    </source>
</evidence>